<evidence type="ECO:0000256" key="1">
    <source>
        <dbReference type="SAM" id="Phobius"/>
    </source>
</evidence>
<feature type="transmembrane region" description="Helical" evidence="1">
    <location>
        <begin position="56"/>
        <end position="77"/>
    </location>
</feature>
<keyword evidence="1" id="KW-1133">Transmembrane helix</keyword>
<dbReference type="Proteomes" id="UP000634136">
    <property type="component" value="Unassembled WGS sequence"/>
</dbReference>
<comment type="caution">
    <text evidence="2">The sequence shown here is derived from an EMBL/GenBank/DDBJ whole genome shotgun (WGS) entry which is preliminary data.</text>
</comment>
<accession>A0A834SX19</accession>
<dbReference type="EMBL" id="JAAIUW010000010">
    <property type="protein sequence ID" value="KAF7811153.1"/>
    <property type="molecule type" value="Genomic_DNA"/>
</dbReference>
<dbReference type="AlphaFoldDB" id="A0A834SX19"/>
<sequence length="100" mass="12126">MRRGRGSRFPADLRRKRRSGVLTVTIAVFFVDRQWRRGSLHTHSHFFENTGMKMKHSYTFLLLLLLFIYLFCVYLLMCHDVVLMNDDEKEKFWGYDKYVI</sequence>
<evidence type="ECO:0000313" key="3">
    <source>
        <dbReference type="Proteomes" id="UP000634136"/>
    </source>
</evidence>
<keyword evidence="1" id="KW-0472">Membrane</keyword>
<keyword evidence="1" id="KW-0812">Transmembrane</keyword>
<organism evidence="2 3">
    <name type="scientific">Senna tora</name>
    <dbReference type="NCBI Taxonomy" id="362788"/>
    <lineage>
        <taxon>Eukaryota</taxon>
        <taxon>Viridiplantae</taxon>
        <taxon>Streptophyta</taxon>
        <taxon>Embryophyta</taxon>
        <taxon>Tracheophyta</taxon>
        <taxon>Spermatophyta</taxon>
        <taxon>Magnoliopsida</taxon>
        <taxon>eudicotyledons</taxon>
        <taxon>Gunneridae</taxon>
        <taxon>Pentapetalae</taxon>
        <taxon>rosids</taxon>
        <taxon>fabids</taxon>
        <taxon>Fabales</taxon>
        <taxon>Fabaceae</taxon>
        <taxon>Caesalpinioideae</taxon>
        <taxon>Cassia clade</taxon>
        <taxon>Senna</taxon>
    </lineage>
</organism>
<keyword evidence="3" id="KW-1185">Reference proteome</keyword>
<name>A0A834SX19_9FABA</name>
<protein>
    <submittedName>
        <fullName evidence="2">Uncharacterized protein</fullName>
    </submittedName>
</protein>
<proteinExistence type="predicted"/>
<reference evidence="2" key="1">
    <citation type="submission" date="2020-09" db="EMBL/GenBank/DDBJ databases">
        <title>Genome-Enabled Discovery of Anthraquinone Biosynthesis in Senna tora.</title>
        <authorList>
            <person name="Kang S.-H."/>
            <person name="Pandey R.P."/>
            <person name="Lee C.-M."/>
            <person name="Sim J.-S."/>
            <person name="Jeong J.-T."/>
            <person name="Choi B.-S."/>
            <person name="Jung M."/>
            <person name="Ginzburg D."/>
            <person name="Zhao K."/>
            <person name="Won S.Y."/>
            <person name="Oh T.-J."/>
            <person name="Yu Y."/>
            <person name="Kim N.-H."/>
            <person name="Lee O.R."/>
            <person name="Lee T.-H."/>
            <person name="Bashyal P."/>
            <person name="Kim T.-S."/>
            <person name="Lee W.-H."/>
            <person name="Kawkins C."/>
            <person name="Kim C.-K."/>
            <person name="Kim J.S."/>
            <person name="Ahn B.O."/>
            <person name="Rhee S.Y."/>
            <person name="Sohng J.K."/>
        </authorList>
    </citation>
    <scope>NUCLEOTIDE SEQUENCE</scope>
    <source>
        <tissue evidence="2">Leaf</tissue>
    </source>
</reference>
<evidence type="ECO:0000313" key="2">
    <source>
        <dbReference type="EMBL" id="KAF7811153.1"/>
    </source>
</evidence>
<gene>
    <name evidence="2" type="ORF">G2W53_032129</name>
</gene>